<dbReference type="Proteomes" id="UP000247702">
    <property type="component" value="Unassembled WGS sequence"/>
</dbReference>
<organism evidence="2 4">
    <name type="scientific">Rhizophagus clarus</name>
    <dbReference type="NCBI Taxonomy" id="94130"/>
    <lineage>
        <taxon>Eukaryota</taxon>
        <taxon>Fungi</taxon>
        <taxon>Fungi incertae sedis</taxon>
        <taxon>Mucoromycota</taxon>
        <taxon>Glomeromycotina</taxon>
        <taxon>Glomeromycetes</taxon>
        <taxon>Glomerales</taxon>
        <taxon>Glomeraceae</taxon>
        <taxon>Rhizophagus</taxon>
    </lineage>
</organism>
<reference evidence="2 4" key="1">
    <citation type="submission" date="2017-11" db="EMBL/GenBank/DDBJ databases">
        <title>The genome of Rhizophagus clarus HR1 reveals common genetic basis of auxotrophy among arbuscular mycorrhizal fungi.</title>
        <authorList>
            <person name="Kobayashi Y."/>
        </authorList>
    </citation>
    <scope>NUCLEOTIDE SEQUENCE [LARGE SCALE GENOMIC DNA]</scope>
    <source>
        <strain evidence="2 4">HR1</strain>
    </source>
</reference>
<feature type="compositionally biased region" description="Basic and acidic residues" evidence="1">
    <location>
        <begin position="263"/>
        <end position="273"/>
    </location>
</feature>
<evidence type="ECO:0000313" key="3">
    <source>
        <dbReference type="EMBL" id="GES92824.1"/>
    </source>
</evidence>
<name>A0A2Z6S1P4_9GLOM</name>
<comment type="caution">
    <text evidence="2">The sequence shown here is derived from an EMBL/GenBank/DDBJ whole genome shotgun (WGS) entry which is preliminary data.</text>
</comment>
<evidence type="ECO:0000256" key="1">
    <source>
        <dbReference type="SAM" id="MobiDB-lite"/>
    </source>
</evidence>
<dbReference type="Proteomes" id="UP000615446">
    <property type="component" value="Unassembled WGS sequence"/>
</dbReference>
<evidence type="ECO:0000313" key="4">
    <source>
        <dbReference type="Proteomes" id="UP000247702"/>
    </source>
</evidence>
<feature type="region of interest" description="Disordered" evidence="1">
    <location>
        <begin position="315"/>
        <end position="377"/>
    </location>
</feature>
<feature type="compositionally biased region" description="Acidic residues" evidence="1">
    <location>
        <begin position="341"/>
        <end position="357"/>
    </location>
</feature>
<protein>
    <submittedName>
        <fullName evidence="2">Uncharacterized protein</fullName>
    </submittedName>
</protein>
<reference evidence="3" key="2">
    <citation type="submission" date="2019-10" db="EMBL/GenBank/DDBJ databases">
        <title>Conservation and host-specific expression of non-tandemly repeated heterogenous ribosome RNA gene in arbuscular mycorrhizal fungi.</title>
        <authorList>
            <person name="Maeda T."/>
            <person name="Kobayashi Y."/>
            <person name="Nakagawa T."/>
            <person name="Ezawa T."/>
            <person name="Yamaguchi K."/>
            <person name="Bino T."/>
            <person name="Nishimoto Y."/>
            <person name="Shigenobu S."/>
            <person name="Kawaguchi M."/>
        </authorList>
    </citation>
    <scope>NUCLEOTIDE SEQUENCE</scope>
    <source>
        <strain evidence="3">HR1</strain>
    </source>
</reference>
<feature type="compositionally biased region" description="Polar residues" evidence="1">
    <location>
        <begin position="209"/>
        <end position="246"/>
    </location>
</feature>
<dbReference type="EMBL" id="BEXD01003963">
    <property type="protein sequence ID" value="GBC04725.1"/>
    <property type="molecule type" value="Genomic_DNA"/>
</dbReference>
<dbReference type="OrthoDB" id="2349209at2759"/>
<feature type="region of interest" description="Disordered" evidence="1">
    <location>
        <begin position="202"/>
        <end position="278"/>
    </location>
</feature>
<evidence type="ECO:0000313" key="2">
    <source>
        <dbReference type="EMBL" id="GBC04725.1"/>
    </source>
</evidence>
<feature type="compositionally biased region" description="Polar residues" evidence="1">
    <location>
        <begin position="315"/>
        <end position="327"/>
    </location>
</feature>
<keyword evidence="4" id="KW-1185">Reference proteome</keyword>
<proteinExistence type="predicted"/>
<dbReference type="EMBL" id="BLAL01000218">
    <property type="protein sequence ID" value="GES92824.1"/>
    <property type="molecule type" value="Genomic_DNA"/>
</dbReference>
<dbReference type="AlphaFoldDB" id="A0A2Z6S1P4"/>
<accession>A0A2Z6S1P4</accession>
<gene>
    <name evidence="3" type="ORF">RCL2_001958200</name>
    <name evidence="2" type="ORF">RclHR1_05830003</name>
</gene>
<sequence length="377" mass="42588">MTTTLTVVGLITRLKVTTQIAYGDATYRSDRNYDFSFKQFTNSQHEYNVTFGEGDLVLLGGKFTIDEQKLLLVVEMATIMEPKLGDNGILLKWNPTNIPLSKPFINITTSACEPVSTVNDMNFIKTKSLVYSPFHKDSRYINFEVGYMKNAKWLDHVNDKWSEYINFFVIGFLEAIYSSGGITYAQVDAKLIDYDTRFRHPNAPGQPIISPTRTPNNAFAQRRNQPTSDNSPASSKSTLISRTNSIVMEEAQDDTGVNVDPIIIHDDNPKDQSADNNDEFSKFMNYYKMFKSQESQNQQAASSTSKPLFYLDTSAITQPPSSSQNFTPAPKTRKRQLSDLCDVDDDEPDQPTDEPVNEPEKPLYNKTGRRGRGRGKK</sequence>
<feature type="compositionally biased region" description="Basic residues" evidence="1">
    <location>
        <begin position="367"/>
        <end position="377"/>
    </location>
</feature>